<evidence type="ECO:0000313" key="2">
    <source>
        <dbReference type="EMBL" id="CAE1326084.1"/>
    </source>
</evidence>
<comment type="caution">
    <text evidence="2">The sequence shown here is derived from an EMBL/GenBank/DDBJ whole genome shotgun (WGS) entry which is preliminary data.</text>
</comment>
<protein>
    <submittedName>
        <fullName evidence="2">Uncharacterized protein</fullName>
    </submittedName>
</protein>
<feature type="transmembrane region" description="Helical" evidence="1">
    <location>
        <begin position="89"/>
        <end position="111"/>
    </location>
</feature>
<evidence type="ECO:0000256" key="1">
    <source>
        <dbReference type="SAM" id="Phobius"/>
    </source>
</evidence>
<dbReference type="EMBL" id="CAHIKZ030005468">
    <property type="protein sequence ID" value="CAE1326084.1"/>
    <property type="molecule type" value="Genomic_DNA"/>
</dbReference>
<gene>
    <name evidence="2" type="ORF">SPHA_75658</name>
</gene>
<keyword evidence="1" id="KW-0472">Membrane</keyword>
<keyword evidence="3" id="KW-1185">Reference proteome</keyword>
<feature type="transmembrane region" description="Helical" evidence="1">
    <location>
        <begin position="6"/>
        <end position="26"/>
    </location>
</feature>
<dbReference type="Proteomes" id="UP000597762">
    <property type="component" value="Unassembled WGS sequence"/>
</dbReference>
<name>A0A812EL65_ACAPH</name>
<organism evidence="2 3">
    <name type="scientific">Acanthosepion pharaonis</name>
    <name type="common">Pharaoh cuttlefish</name>
    <name type="synonym">Sepia pharaonis</name>
    <dbReference type="NCBI Taxonomy" id="158019"/>
    <lineage>
        <taxon>Eukaryota</taxon>
        <taxon>Metazoa</taxon>
        <taxon>Spiralia</taxon>
        <taxon>Lophotrochozoa</taxon>
        <taxon>Mollusca</taxon>
        <taxon>Cephalopoda</taxon>
        <taxon>Coleoidea</taxon>
        <taxon>Decapodiformes</taxon>
        <taxon>Sepiida</taxon>
        <taxon>Sepiina</taxon>
        <taxon>Sepiidae</taxon>
        <taxon>Acanthosepion</taxon>
    </lineage>
</organism>
<feature type="transmembrane region" description="Helical" evidence="1">
    <location>
        <begin position="38"/>
        <end position="69"/>
    </location>
</feature>
<keyword evidence="1" id="KW-1133">Transmembrane helix</keyword>
<evidence type="ECO:0000313" key="3">
    <source>
        <dbReference type="Proteomes" id="UP000597762"/>
    </source>
</evidence>
<dbReference type="AlphaFoldDB" id="A0A812EL65"/>
<keyword evidence="1" id="KW-0812">Transmembrane</keyword>
<accession>A0A812EL65</accession>
<sequence length="197" mass="23795">MKRPTVFQYCCYSLYLSISLYFFILYNDCLLFFSLRIFFYNLSSFFLSFCVSFELSLSVSFRIFLSLFVCRPYNLCSFFLYLTPLSSLFFPYLFLCLLCSLFFSLFCFYYFKIFIFISPFLFSYFDFVIAFFLSFFLSFLLCPFSFFLTYNTCFPPSLFLFYFIIFIISSSLLFLFHDIYSFFLAPSFYSSLIMAKQ</sequence>
<feature type="transmembrane region" description="Helical" evidence="1">
    <location>
        <begin position="159"/>
        <end position="185"/>
    </location>
</feature>
<reference evidence="2" key="1">
    <citation type="submission" date="2021-01" db="EMBL/GenBank/DDBJ databases">
        <authorList>
            <person name="Li R."/>
            <person name="Bekaert M."/>
        </authorList>
    </citation>
    <scope>NUCLEOTIDE SEQUENCE</scope>
    <source>
        <strain evidence="2">Farmed</strain>
    </source>
</reference>
<proteinExistence type="predicted"/>
<feature type="transmembrane region" description="Helical" evidence="1">
    <location>
        <begin position="123"/>
        <end position="147"/>
    </location>
</feature>